<evidence type="ECO:0000313" key="4">
    <source>
        <dbReference type="Proteomes" id="UP000434101"/>
    </source>
</evidence>
<proteinExistence type="predicted"/>
<feature type="transmembrane region" description="Helical" evidence="1">
    <location>
        <begin position="20"/>
        <end position="41"/>
    </location>
</feature>
<name>A0A6B0VPY0_9EURY</name>
<organism evidence="3 4">
    <name type="scientific">Natronorubrum halalkaliphilum</name>
    <dbReference type="NCBI Taxonomy" id="2691917"/>
    <lineage>
        <taxon>Archaea</taxon>
        <taxon>Methanobacteriati</taxon>
        <taxon>Methanobacteriota</taxon>
        <taxon>Stenosarchaea group</taxon>
        <taxon>Halobacteria</taxon>
        <taxon>Halobacteriales</taxon>
        <taxon>Natrialbaceae</taxon>
        <taxon>Natronorubrum</taxon>
    </lineage>
</organism>
<dbReference type="Proteomes" id="UP000434101">
    <property type="component" value="Unassembled WGS sequence"/>
</dbReference>
<accession>A0A6B0VPY0</accession>
<sequence>MTVLVLVQGYALLVDPLLPFTQGALLAVVVGAATAAGAYVFEHRIAEWAARRAMRETESHGGDDKSKS</sequence>
<evidence type="ECO:0000259" key="2">
    <source>
        <dbReference type="Pfam" id="PF25938"/>
    </source>
</evidence>
<dbReference type="OrthoDB" id="307419at2157"/>
<keyword evidence="1" id="KW-1133">Transmembrane helix</keyword>
<dbReference type="EMBL" id="WUYX01000041">
    <property type="protein sequence ID" value="MXV63076.1"/>
    <property type="molecule type" value="Genomic_DNA"/>
</dbReference>
<dbReference type="AlphaFoldDB" id="A0A6B0VPY0"/>
<dbReference type="Pfam" id="PF25938">
    <property type="entry name" value="DUF7981"/>
    <property type="match status" value="1"/>
</dbReference>
<comment type="caution">
    <text evidence="3">The sequence shown here is derived from an EMBL/GenBank/DDBJ whole genome shotgun (WGS) entry which is preliminary data.</text>
</comment>
<keyword evidence="1" id="KW-0812">Transmembrane</keyword>
<protein>
    <recommendedName>
        <fullName evidence="2">DUF7981 domain-containing protein</fullName>
    </recommendedName>
</protein>
<evidence type="ECO:0000313" key="3">
    <source>
        <dbReference type="EMBL" id="MXV63076.1"/>
    </source>
</evidence>
<feature type="domain" description="DUF7981" evidence="2">
    <location>
        <begin position="2"/>
        <end position="46"/>
    </location>
</feature>
<reference evidence="3 4" key="1">
    <citation type="submission" date="2020-01" db="EMBL/GenBank/DDBJ databases">
        <title>Natronorubrum sp. JWXQ-INN 674 isolated from Inner Mongolia Autonomous Region of China.</title>
        <authorList>
            <person name="Xue Q."/>
        </authorList>
    </citation>
    <scope>NUCLEOTIDE SEQUENCE [LARGE SCALE GENOMIC DNA]</scope>
    <source>
        <strain evidence="3 4">JWXQ-INN-674</strain>
    </source>
</reference>
<keyword evidence="1" id="KW-0472">Membrane</keyword>
<gene>
    <name evidence="3" type="ORF">GS429_13555</name>
</gene>
<keyword evidence="4" id="KW-1185">Reference proteome</keyword>
<dbReference type="InterPro" id="IPR058287">
    <property type="entry name" value="DUF7981"/>
</dbReference>
<dbReference type="RefSeq" id="WP_160065942.1">
    <property type="nucleotide sequence ID" value="NZ_WUYX01000041.1"/>
</dbReference>
<evidence type="ECO:0000256" key="1">
    <source>
        <dbReference type="SAM" id="Phobius"/>
    </source>
</evidence>